<dbReference type="InterPro" id="IPR029044">
    <property type="entry name" value="Nucleotide-diphossugar_trans"/>
</dbReference>
<gene>
    <name evidence="6" type="ORF">GCM10009710_00170</name>
</gene>
<dbReference type="PANTHER" id="PTHR43179:SF12">
    <property type="entry name" value="GALACTOFURANOSYLTRANSFERASE GLFT2"/>
    <property type="match status" value="1"/>
</dbReference>
<organism evidence="6 7">
    <name type="scientific">Aeromicrobium alkaliterrae</name>
    <dbReference type="NCBI Taxonomy" id="302168"/>
    <lineage>
        <taxon>Bacteria</taxon>
        <taxon>Bacillati</taxon>
        <taxon>Actinomycetota</taxon>
        <taxon>Actinomycetes</taxon>
        <taxon>Propionibacteriales</taxon>
        <taxon>Nocardioidaceae</taxon>
        <taxon>Aeromicrobium</taxon>
    </lineage>
</organism>
<evidence type="ECO:0000256" key="1">
    <source>
        <dbReference type="ARBA" id="ARBA00004776"/>
    </source>
</evidence>
<name>A0ABN2JE52_9ACTN</name>
<proteinExistence type="inferred from homology"/>
<comment type="caution">
    <text evidence="6">The sequence shown here is derived from an EMBL/GenBank/DDBJ whole genome shotgun (WGS) entry which is preliminary data.</text>
</comment>
<sequence>MSRSSVSVAMATYNGARHVREQLDSILAQLAPGDEVVVVDDASSDDTVAVVNAIGDPRVRVHPRDHNLGYVRTFEEAVGLTTGDVVMLSDQDDLWVEGRVDALLAALDRTDVVASGVVLLPDDAPLPSPFRRRPWRLDPATSTHRRRNGARMLAGLMPYYGCAMAVRRSALPIVLPLPPWLTESHDLWIATVGNVTGQMTHVAAPTVRRRIHEANASSSRPRGVRAALVSRVLQVRMWREARRRARVLRRAA</sequence>
<evidence type="ECO:0000313" key="7">
    <source>
        <dbReference type="Proteomes" id="UP001501057"/>
    </source>
</evidence>
<evidence type="ECO:0000256" key="3">
    <source>
        <dbReference type="ARBA" id="ARBA00022676"/>
    </source>
</evidence>
<dbReference type="Gene3D" id="3.90.550.10">
    <property type="entry name" value="Spore Coat Polysaccharide Biosynthesis Protein SpsA, Chain A"/>
    <property type="match status" value="1"/>
</dbReference>
<dbReference type="SUPFAM" id="SSF53448">
    <property type="entry name" value="Nucleotide-diphospho-sugar transferases"/>
    <property type="match status" value="1"/>
</dbReference>
<reference evidence="6 7" key="1">
    <citation type="journal article" date="2019" name="Int. J. Syst. Evol. Microbiol.">
        <title>The Global Catalogue of Microorganisms (GCM) 10K type strain sequencing project: providing services to taxonomists for standard genome sequencing and annotation.</title>
        <authorList>
            <consortium name="The Broad Institute Genomics Platform"/>
            <consortium name="The Broad Institute Genome Sequencing Center for Infectious Disease"/>
            <person name="Wu L."/>
            <person name="Ma J."/>
        </authorList>
    </citation>
    <scope>NUCLEOTIDE SEQUENCE [LARGE SCALE GENOMIC DNA]</scope>
    <source>
        <strain evidence="6 7">JCM 13518</strain>
    </source>
</reference>
<feature type="domain" description="Glycosyltransferase 2-like" evidence="5">
    <location>
        <begin position="7"/>
        <end position="170"/>
    </location>
</feature>
<dbReference type="RefSeq" id="WP_344196359.1">
    <property type="nucleotide sequence ID" value="NZ_BAAAME010000001.1"/>
</dbReference>
<comment type="pathway">
    <text evidence="1">Cell wall biogenesis; cell wall polysaccharide biosynthesis.</text>
</comment>
<dbReference type="EMBL" id="BAAAME010000001">
    <property type="protein sequence ID" value="GAA1723334.1"/>
    <property type="molecule type" value="Genomic_DNA"/>
</dbReference>
<keyword evidence="3" id="KW-0328">Glycosyltransferase</keyword>
<keyword evidence="4" id="KW-0808">Transferase</keyword>
<dbReference type="InterPro" id="IPR001173">
    <property type="entry name" value="Glyco_trans_2-like"/>
</dbReference>
<dbReference type="Proteomes" id="UP001501057">
    <property type="component" value="Unassembled WGS sequence"/>
</dbReference>
<dbReference type="Pfam" id="PF00535">
    <property type="entry name" value="Glycos_transf_2"/>
    <property type="match status" value="1"/>
</dbReference>
<comment type="similarity">
    <text evidence="2">Belongs to the glycosyltransferase 2 family.</text>
</comment>
<keyword evidence="7" id="KW-1185">Reference proteome</keyword>
<evidence type="ECO:0000259" key="5">
    <source>
        <dbReference type="Pfam" id="PF00535"/>
    </source>
</evidence>
<protein>
    <recommendedName>
        <fullName evidence="5">Glycosyltransferase 2-like domain-containing protein</fullName>
    </recommendedName>
</protein>
<evidence type="ECO:0000256" key="2">
    <source>
        <dbReference type="ARBA" id="ARBA00006739"/>
    </source>
</evidence>
<evidence type="ECO:0000313" key="6">
    <source>
        <dbReference type="EMBL" id="GAA1723334.1"/>
    </source>
</evidence>
<dbReference type="PANTHER" id="PTHR43179">
    <property type="entry name" value="RHAMNOSYLTRANSFERASE WBBL"/>
    <property type="match status" value="1"/>
</dbReference>
<evidence type="ECO:0000256" key="4">
    <source>
        <dbReference type="ARBA" id="ARBA00022679"/>
    </source>
</evidence>
<accession>A0ABN2JE52</accession>